<dbReference type="EMBL" id="LFYR01001714">
    <property type="protein sequence ID" value="KMZ59843.1"/>
    <property type="molecule type" value="Genomic_DNA"/>
</dbReference>
<protein>
    <submittedName>
        <fullName evidence="1">Uncharacterized protein</fullName>
    </submittedName>
</protein>
<proteinExistence type="predicted"/>
<keyword evidence="2" id="KW-1185">Reference proteome</keyword>
<gene>
    <name evidence="1" type="ORF">ZOSMA_64G00600</name>
</gene>
<reference evidence="2" key="1">
    <citation type="journal article" date="2016" name="Nature">
        <title>The genome of the seagrass Zostera marina reveals angiosperm adaptation to the sea.</title>
        <authorList>
            <person name="Olsen J.L."/>
            <person name="Rouze P."/>
            <person name="Verhelst B."/>
            <person name="Lin Y.-C."/>
            <person name="Bayer T."/>
            <person name="Collen J."/>
            <person name="Dattolo E."/>
            <person name="De Paoli E."/>
            <person name="Dittami S."/>
            <person name="Maumus F."/>
            <person name="Michel G."/>
            <person name="Kersting A."/>
            <person name="Lauritano C."/>
            <person name="Lohaus R."/>
            <person name="Toepel M."/>
            <person name="Tonon T."/>
            <person name="Vanneste K."/>
            <person name="Amirebrahimi M."/>
            <person name="Brakel J."/>
            <person name="Bostroem C."/>
            <person name="Chovatia M."/>
            <person name="Grimwood J."/>
            <person name="Jenkins J.W."/>
            <person name="Jueterbock A."/>
            <person name="Mraz A."/>
            <person name="Stam W.T."/>
            <person name="Tice H."/>
            <person name="Bornberg-Bauer E."/>
            <person name="Green P.J."/>
            <person name="Pearson G.A."/>
            <person name="Procaccini G."/>
            <person name="Duarte C.M."/>
            <person name="Schmutz J."/>
            <person name="Reusch T.B.H."/>
            <person name="Van de Peer Y."/>
        </authorList>
    </citation>
    <scope>NUCLEOTIDE SEQUENCE [LARGE SCALE GENOMIC DNA]</scope>
    <source>
        <strain evidence="2">cv. Finnish</strain>
    </source>
</reference>
<name>A0A0K9NT79_ZOSMR</name>
<organism evidence="1 2">
    <name type="scientific">Zostera marina</name>
    <name type="common">Eelgrass</name>
    <dbReference type="NCBI Taxonomy" id="29655"/>
    <lineage>
        <taxon>Eukaryota</taxon>
        <taxon>Viridiplantae</taxon>
        <taxon>Streptophyta</taxon>
        <taxon>Embryophyta</taxon>
        <taxon>Tracheophyta</taxon>
        <taxon>Spermatophyta</taxon>
        <taxon>Magnoliopsida</taxon>
        <taxon>Liliopsida</taxon>
        <taxon>Zosteraceae</taxon>
        <taxon>Zostera</taxon>
    </lineage>
</organism>
<comment type="caution">
    <text evidence="1">The sequence shown here is derived from an EMBL/GenBank/DDBJ whole genome shotgun (WGS) entry which is preliminary data.</text>
</comment>
<evidence type="ECO:0000313" key="1">
    <source>
        <dbReference type="EMBL" id="KMZ59843.1"/>
    </source>
</evidence>
<evidence type="ECO:0000313" key="2">
    <source>
        <dbReference type="Proteomes" id="UP000036987"/>
    </source>
</evidence>
<sequence>MLSRIKLWIWFSLPIQLRQSVDHCFRNMQGSGIVCLS</sequence>
<dbReference type="AlphaFoldDB" id="A0A0K9NT79"/>
<dbReference type="Proteomes" id="UP000036987">
    <property type="component" value="Unassembled WGS sequence"/>
</dbReference>
<accession>A0A0K9NT79</accession>